<dbReference type="HAMAP" id="MF_00412">
    <property type="entry name" value="ProA"/>
    <property type="match status" value="1"/>
</dbReference>
<dbReference type="Proteomes" id="UP000011087">
    <property type="component" value="Unassembled WGS sequence"/>
</dbReference>
<dbReference type="Gene3D" id="3.40.1160.10">
    <property type="entry name" value="Acetylglutamate kinase-like"/>
    <property type="match status" value="1"/>
</dbReference>
<evidence type="ECO:0000313" key="21">
    <source>
        <dbReference type="EnsemblProtists" id="EKX44553"/>
    </source>
</evidence>
<accession>L1J7N4</accession>
<reference evidence="22" key="2">
    <citation type="submission" date="2012-11" db="EMBL/GenBank/DDBJ databases">
        <authorList>
            <person name="Kuo A."/>
            <person name="Curtis B.A."/>
            <person name="Tanifuji G."/>
            <person name="Burki F."/>
            <person name="Gruber A."/>
            <person name="Irimia M."/>
            <person name="Maruyama S."/>
            <person name="Arias M.C."/>
            <person name="Ball S.G."/>
            <person name="Gile G.H."/>
            <person name="Hirakawa Y."/>
            <person name="Hopkins J.F."/>
            <person name="Rensing S.A."/>
            <person name="Schmutz J."/>
            <person name="Symeonidi A."/>
            <person name="Elias M."/>
            <person name="Eveleigh R.J."/>
            <person name="Herman E.K."/>
            <person name="Klute M.J."/>
            <person name="Nakayama T."/>
            <person name="Obornik M."/>
            <person name="Reyes-Prieto A."/>
            <person name="Armbrust E.V."/>
            <person name="Aves S.J."/>
            <person name="Beiko R.G."/>
            <person name="Coutinho P."/>
            <person name="Dacks J.B."/>
            <person name="Durnford D.G."/>
            <person name="Fast N.M."/>
            <person name="Green B.R."/>
            <person name="Grisdale C."/>
            <person name="Hempe F."/>
            <person name="Henrissat B."/>
            <person name="Hoppner M.P."/>
            <person name="Ishida K.-I."/>
            <person name="Kim E."/>
            <person name="Koreny L."/>
            <person name="Kroth P.G."/>
            <person name="Liu Y."/>
            <person name="Malik S.-B."/>
            <person name="Maier U.G."/>
            <person name="McRose D."/>
            <person name="Mock T."/>
            <person name="Neilson J.A."/>
            <person name="Onodera N.T."/>
            <person name="Poole A.M."/>
            <person name="Pritham E.J."/>
            <person name="Richards T.A."/>
            <person name="Rocap G."/>
            <person name="Roy S.W."/>
            <person name="Sarai C."/>
            <person name="Schaack S."/>
            <person name="Shirato S."/>
            <person name="Slamovits C.H."/>
            <person name="Spencer D.F."/>
            <person name="Suzuki S."/>
            <person name="Worden A.Z."/>
            <person name="Zauner S."/>
            <person name="Barry K."/>
            <person name="Bell C."/>
            <person name="Bharti A.K."/>
            <person name="Crow J.A."/>
            <person name="Grimwood J."/>
            <person name="Kramer R."/>
            <person name="Lindquist E."/>
            <person name="Lucas S."/>
            <person name="Salamov A."/>
            <person name="McFadden G.I."/>
            <person name="Lane C.E."/>
            <person name="Keeling P.J."/>
            <person name="Gray M.W."/>
            <person name="Grigoriev I.V."/>
            <person name="Archibald J.M."/>
        </authorList>
    </citation>
    <scope>NUCLEOTIDE SEQUENCE</scope>
    <source>
        <strain evidence="22">CCMP2712</strain>
    </source>
</reference>
<evidence type="ECO:0000256" key="8">
    <source>
        <dbReference type="ARBA" id="ARBA00022741"/>
    </source>
</evidence>
<comment type="catalytic activity">
    <reaction evidence="15 16">
        <text>L-glutamate + ATP = L-glutamyl 5-phosphate + ADP</text>
        <dbReference type="Rhea" id="RHEA:14877"/>
        <dbReference type="ChEBI" id="CHEBI:29985"/>
        <dbReference type="ChEBI" id="CHEBI:30616"/>
        <dbReference type="ChEBI" id="CHEBI:58274"/>
        <dbReference type="ChEBI" id="CHEBI:456216"/>
        <dbReference type="EC" id="2.7.2.11"/>
    </reaction>
</comment>
<feature type="domain" description="Aldehyde dehydrogenase" evidence="18">
    <location>
        <begin position="410"/>
        <end position="608"/>
    </location>
</feature>
<dbReference type="InterPro" id="IPR015590">
    <property type="entry name" value="Aldehyde_DH_dom"/>
</dbReference>
<reference evidence="21" key="3">
    <citation type="submission" date="2015-06" db="UniProtKB">
        <authorList>
            <consortium name="EnsemblProtists"/>
        </authorList>
    </citation>
    <scope>IDENTIFICATION</scope>
</reference>
<dbReference type="PaxDb" id="55529-EKX44553"/>
<organism evidence="20">
    <name type="scientific">Guillardia theta (strain CCMP2712)</name>
    <name type="common">Cryptophyte</name>
    <dbReference type="NCBI Taxonomy" id="905079"/>
    <lineage>
        <taxon>Eukaryota</taxon>
        <taxon>Cryptophyceae</taxon>
        <taxon>Pyrenomonadales</taxon>
        <taxon>Geminigeraceae</taxon>
        <taxon>Guillardia</taxon>
    </lineage>
</organism>
<dbReference type="eggNOG" id="KOG1154">
    <property type="taxonomic scope" value="Eukaryota"/>
</dbReference>
<evidence type="ECO:0000256" key="3">
    <source>
        <dbReference type="ARBA" id="ARBA00006300"/>
    </source>
</evidence>
<evidence type="ECO:0000256" key="1">
    <source>
        <dbReference type="ARBA" id="ARBA00004985"/>
    </source>
</evidence>
<feature type="region of interest" description="Disordered" evidence="17">
    <location>
        <begin position="1"/>
        <end position="20"/>
    </location>
</feature>
<keyword evidence="9 16" id="KW-0418">Kinase</keyword>
<dbReference type="InterPro" id="IPR000965">
    <property type="entry name" value="GPR_dom"/>
</dbReference>
<dbReference type="GO" id="GO:0004350">
    <property type="term" value="F:glutamate-5-semialdehyde dehydrogenase activity"/>
    <property type="evidence" value="ECO:0007669"/>
    <property type="project" value="UniProtKB-UniRule"/>
</dbReference>
<keyword evidence="13" id="KW-0511">Multifunctional enzyme</keyword>
<dbReference type="KEGG" id="gtt:GUITHDRAFT_87452"/>
<dbReference type="InterPro" id="IPR001057">
    <property type="entry name" value="Glu/AcGlu_kinase"/>
</dbReference>
<comment type="similarity">
    <text evidence="3 16">In the C-terminal section; belongs to the gamma-glutamyl phosphate reductase family.</text>
</comment>
<dbReference type="GO" id="GO:0005524">
    <property type="term" value="F:ATP binding"/>
    <property type="evidence" value="ECO:0007669"/>
    <property type="project" value="UniProtKB-UniRule"/>
</dbReference>
<comment type="catalytic activity">
    <reaction evidence="14 16">
        <text>L-glutamate 5-semialdehyde + phosphate + NADP(+) = L-glutamyl 5-phosphate + NADPH + H(+)</text>
        <dbReference type="Rhea" id="RHEA:19541"/>
        <dbReference type="ChEBI" id="CHEBI:15378"/>
        <dbReference type="ChEBI" id="CHEBI:43474"/>
        <dbReference type="ChEBI" id="CHEBI:57783"/>
        <dbReference type="ChEBI" id="CHEBI:58066"/>
        <dbReference type="ChEBI" id="CHEBI:58274"/>
        <dbReference type="ChEBI" id="CHEBI:58349"/>
        <dbReference type="EC" id="1.2.1.41"/>
    </reaction>
</comment>
<dbReference type="Gene3D" id="3.40.309.10">
    <property type="entry name" value="Aldehyde Dehydrogenase, Chain A, domain 2"/>
    <property type="match status" value="1"/>
</dbReference>
<dbReference type="NCBIfam" id="NF001221">
    <property type="entry name" value="PRK00197.1"/>
    <property type="match status" value="1"/>
</dbReference>
<evidence type="ECO:0000256" key="14">
    <source>
        <dbReference type="ARBA" id="ARBA00049024"/>
    </source>
</evidence>
<dbReference type="InterPro" id="IPR016163">
    <property type="entry name" value="Ald_DH_C"/>
</dbReference>
<dbReference type="EMBL" id="JH993004">
    <property type="protein sequence ID" value="EKX44553.1"/>
    <property type="molecule type" value="Genomic_DNA"/>
</dbReference>
<evidence type="ECO:0000256" key="12">
    <source>
        <dbReference type="ARBA" id="ARBA00023002"/>
    </source>
</evidence>
<dbReference type="InterPro" id="IPR016161">
    <property type="entry name" value="Ald_DH/histidinol_DH"/>
</dbReference>
<dbReference type="UniPathway" id="UPA00098">
    <property type="reaction ID" value="UER00359"/>
</dbReference>
<dbReference type="STRING" id="905079.L1J7N4"/>
<dbReference type="SUPFAM" id="SSF53633">
    <property type="entry name" value="Carbamate kinase-like"/>
    <property type="match status" value="1"/>
</dbReference>
<dbReference type="InterPro" id="IPR036393">
    <property type="entry name" value="AceGlu_kinase-like_sf"/>
</dbReference>
<comment type="similarity">
    <text evidence="4 16">In the N-terminal section; belongs to the glutamate 5-kinase family.</text>
</comment>
<proteinExistence type="inferred from homology"/>
<evidence type="ECO:0000256" key="16">
    <source>
        <dbReference type="PIRNR" id="PIRNR036429"/>
    </source>
</evidence>
<protein>
    <recommendedName>
        <fullName evidence="16">Delta-1-pyrroline-5-carboxylate synthase</fullName>
    </recommendedName>
    <domain>
        <recommendedName>
            <fullName evidence="16">Glutamate 5-kinase</fullName>
            <shortName evidence="16">GK</shortName>
            <ecNumber evidence="16">2.7.2.11</ecNumber>
        </recommendedName>
        <alternativeName>
            <fullName evidence="16">Gamma-glutamyl kinase</fullName>
        </alternativeName>
    </domain>
    <domain>
        <recommendedName>
            <fullName evidence="16">Gamma-glutamyl phosphate reductase</fullName>
            <shortName evidence="16">GPR</shortName>
            <ecNumber evidence="16">1.2.1.41</ecNumber>
        </recommendedName>
        <alternativeName>
            <fullName evidence="16">Glutamate-5-semialdehyde dehydrogenase</fullName>
        </alternativeName>
        <alternativeName>
            <fullName evidence="16">Glutamyl-gamma-semialdehyde dehydrogenase</fullName>
        </alternativeName>
    </domain>
</protein>
<dbReference type="PANTHER" id="PTHR11063">
    <property type="entry name" value="GLUTAMATE SEMIALDEHYDE DEHYDROGENASE"/>
    <property type="match status" value="1"/>
</dbReference>
<evidence type="ECO:0000313" key="20">
    <source>
        <dbReference type="EMBL" id="EKX44553.1"/>
    </source>
</evidence>
<comment type="pathway">
    <text evidence="2 16">Amino-acid biosynthesis; L-proline biosynthesis; L-glutamate 5-semialdehyde from L-glutamate: step 1/2.</text>
</comment>
<evidence type="ECO:0000256" key="10">
    <source>
        <dbReference type="ARBA" id="ARBA00022840"/>
    </source>
</evidence>
<evidence type="ECO:0000256" key="7">
    <source>
        <dbReference type="ARBA" id="ARBA00022679"/>
    </source>
</evidence>
<dbReference type="EC" id="1.2.1.41" evidence="16"/>
<dbReference type="PANTHER" id="PTHR11063:SF8">
    <property type="entry name" value="DELTA-1-PYRROLINE-5-CARBOXYLATE SYNTHASE"/>
    <property type="match status" value="1"/>
</dbReference>
<dbReference type="OMA" id="PPMFIVD"/>
<evidence type="ECO:0000313" key="22">
    <source>
        <dbReference type="Proteomes" id="UP000011087"/>
    </source>
</evidence>
<dbReference type="HOGENOM" id="CLU_016144_0_0_1"/>
<keyword evidence="10 16" id="KW-0067">ATP-binding</keyword>
<dbReference type="EC" id="2.7.2.11" evidence="16"/>
<evidence type="ECO:0000256" key="15">
    <source>
        <dbReference type="ARBA" id="ARBA00049141"/>
    </source>
</evidence>
<dbReference type="HAMAP" id="MF_00456">
    <property type="entry name" value="ProB"/>
    <property type="match status" value="1"/>
</dbReference>
<evidence type="ECO:0000259" key="18">
    <source>
        <dbReference type="Pfam" id="PF00171"/>
    </source>
</evidence>
<dbReference type="RefSeq" id="XP_005831533.1">
    <property type="nucleotide sequence ID" value="XM_005831476.1"/>
</dbReference>
<evidence type="ECO:0000256" key="13">
    <source>
        <dbReference type="ARBA" id="ARBA00023268"/>
    </source>
</evidence>
<feature type="domain" description="Aspartate/glutamate/uridylate kinase" evidence="19">
    <location>
        <begin position="34"/>
        <end position="307"/>
    </location>
</feature>
<keyword evidence="8 16" id="KW-0547">Nucleotide-binding</keyword>
<dbReference type="AlphaFoldDB" id="L1J7N4"/>
<evidence type="ECO:0000256" key="4">
    <source>
        <dbReference type="ARBA" id="ARBA00009302"/>
    </source>
</evidence>
<dbReference type="Pfam" id="PF00696">
    <property type="entry name" value="AA_kinase"/>
    <property type="match status" value="1"/>
</dbReference>
<evidence type="ECO:0000259" key="19">
    <source>
        <dbReference type="Pfam" id="PF00696"/>
    </source>
</evidence>
<dbReference type="InterPro" id="IPR016162">
    <property type="entry name" value="Ald_DH_N"/>
</dbReference>
<keyword evidence="6 16" id="KW-0641">Proline biosynthesis</keyword>
<evidence type="ECO:0000256" key="17">
    <source>
        <dbReference type="SAM" id="MobiDB-lite"/>
    </source>
</evidence>
<evidence type="ECO:0000256" key="2">
    <source>
        <dbReference type="ARBA" id="ARBA00005185"/>
    </source>
</evidence>
<dbReference type="EnsemblProtists" id="EKX44553">
    <property type="protein sequence ID" value="EKX44553"/>
    <property type="gene ID" value="GUITHDRAFT_87452"/>
</dbReference>
<evidence type="ECO:0000256" key="9">
    <source>
        <dbReference type="ARBA" id="ARBA00022777"/>
    </source>
</evidence>
<evidence type="ECO:0000256" key="6">
    <source>
        <dbReference type="ARBA" id="ARBA00022650"/>
    </source>
</evidence>
<keyword evidence="7 16" id="KW-0808">Transferase</keyword>
<name>L1J7N4_GUITC</name>
<keyword evidence="11 16" id="KW-0521">NADP</keyword>
<dbReference type="InterPro" id="IPR005766">
    <property type="entry name" value="P5_carboxy_syn"/>
</dbReference>
<dbReference type="eggNOG" id="KOG4165">
    <property type="taxonomic scope" value="Eukaryota"/>
</dbReference>
<sequence length="769" mass="83917">MDLLNPIPVKSRGKQVTTSEQRKDFLREDIPSVKRVVIKVGTSVLTRDNEFGVSLTRLASLVEQVSALVHSGKEVIIVTSGAVGFGKMRLQVQNVLSQTVRNTLSWGANASPPSLDSRACAAAGQSGLMTLYDAMFSQYGVSIAQLLVTMSDFQVDAHRANMCETIKELIKLGIVPVCNENDNTTITSFNPNFKQNIDNGIDDGVDRGDKVVRLTANDSLSALLAVELDAQLMIVLSNVDGLYTAPPGRLSSMGATPKLLHTFNPDDPQMERLEYGRDRRVGRGGMAAKVDASKFALNHGVHCILANGHQHDVISKIFEGRTIGTLFTRAAGRDSTPYVKGTEARSASREMAKLPSSVRKKVLEQIVKDITRKEDVILAANNEDLQEALRAIKSEGAVGSDHRPDQLPLSLSKRKLRSLVQKIDQMTATAGNVVGRNVKWCKVTDGLYLEQETVPIGVALCVFDKACPDVVPLLASLCIASGNAVIFKSSRESFHTTQIFHSIIISALKANNISENAVINLEGRDNLEDFLVLQDQIDMVIPRGCKQLIEYVNTRTKIPVLGDTEGLCHVYVHNDANLEVAARVLVDSKCEASYAGRYGVETILVHSHWIETGKFEELLEPLTSKGVALFAGPRLRAQFKSQSAKMPPAWSLRCEYGSSGCAVEVVDSLEEAIQHVNDYGSHHTDVIVCESEMDSRKFSREVDSACVFQNCSTRFSEGYSFGLGTEVGVTTKRVPMRGPIGIEGLMTSKYILRGKGHAVADIADGKSKW</sequence>
<keyword evidence="5 16" id="KW-0028">Amino-acid biosynthesis</keyword>
<evidence type="ECO:0000256" key="11">
    <source>
        <dbReference type="ARBA" id="ARBA00022857"/>
    </source>
</evidence>
<dbReference type="Pfam" id="PF00171">
    <property type="entry name" value="Aldedh"/>
    <property type="match status" value="1"/>
</dbReference>
<dbReference type="GO" id="GO:0004349">
    <property type="term" value="F:glutamate 5-kinase activity"/>
    <property type="evidence" value="ECO:0007669"/>
    <property type="project" value="UniProtKB-UniRule"/>
</dbReference>
<dbReference type="GO" id="GO:0055129">
    <property type="term" value="P:L-proline biosynthetic process"/>
    <property type="evidence" value="ECO:0007669"/>
    <property type="project" value="UniProtKB-UniPathway"/>
</dbReference>
<dbReference type="Gene3D" id="3.40.605.10">
    <property type="entry name" value="Aldehyde Dehydrogenase, Chain A, domain 1"/>
    <property type="match status" value="1"/>
</dbReference>
<dbReference type="InterPro" id="IPR001048">
    <property type="entry name" value="Asp/Glu/Uridylate_kinase"/>
</dbReference>
<comment type="pathway">
    <text evidence="1 16">Amino-acid biosynthesis; L-proline biosynthesis; L-glutamate 5-semialdehyde from L-glutamate: step 2/2.</text>
</comment>
<keyword evidence="22" id="KW-1185">Reference proteome</keyword>
<dbReference type="InterPro" id="IPR005715">
    <property type="entry name" value="Glu_5kinase/COase_Synthase"/>
</dbReference>
<dbReference type="OrthoDB" id="1934954at2759"/>
<dbReference type="PRINTS" id="PR00474">
    <property type="entry name" value="GLU5KINASE"/>
</dbReference>
<evidence type="ECO:0000256" key="5">
    <source>
        <dbReference type="ARBA" id="ARBA00022605"/>
    </source>
</evidence>
<keyword evidence="12 16" id="KW-0560">Oxidoreductase</keyword>
<reference evidence="20 22" key="1">
    <citation type="journal article" date="2012" name="Nature">
        <title>Algal genomes reveal evolutionary mosaicism and the fate of nucleomorphs.</title>
        <authorList>
            <consortium name="DOE Joint Genome Institute"/>
            <person name="Curtis B.A."/>
            <person name="Tanifuji G."/>
            <person name="Burki F."/>
            <person name="Gruber A."/>
            <person name="Irimia M."/>
            <person name="Maruyama S."/>
            <person name="Arias M.C."/>
            <person name="Ball S.G."/>
            <person name="Gile G.H."/>
            <person name="Hirakawa Y."/>
            <person name="Hopkins J.F."/>
            <person name="Kuo A."/>
            <person name="Rensing S.A."/>
            <person name="Schmutz J."/>
            <person name="Symeonidi A."/>
            <person name="Elias M."/>
            <person name="Eveleigh R.J."/>
            <person name="Herman E.K."/>
            <person name="Klute M.J."/>
            <person name="Nakayama T."/>
            <person name="Obornik M."/>
            <person name="Reyes-Prieto A."/>
            <person name="Armbrust E.V."/>
            <person name="Aves S.J."/>
            <person name="Beiko R.G."/>
            <person name="Coutinho P."/>
            <person name="Dacks J.B."/>
            <person name="Durnford D.G."/>
            <person name="Fast N.M."/>
            <person name="Green B.R."/>
            <person name="Grisdale C.J."/>
            <person name="Hempel F."/>
            <person name="Henrissat B."/>
            <person name="Hoppner M.P."/>
            <person name="Ishida K."/>
            <person name="Kim E."/>
            <person name="Koreny L."/>
            <person name="Kroth P.G."/>
            <person name="Liu Y."/>
            <person name="Malik S.B."/>
            <person name="Maier U.G."/>
            <person name="McRose D."/>
            <person name="Mock T."/>
            <person name="Neilson J.A."/>
            <person name="Onodera N.T."/>
            <person name="Poole A.M."/>
            <person name="Pritham E.J."/>
            <person name="Richards T.A."/>
            <person name="Rocap G."/>
            <person name="Roy S.W."/>
            <person name="Sarai C."/>
            <person name="Schaack S."/>
            <person name="Shirato S."/>
            <person name="Slamovits C.H."/>
            <person name="Spencer D.F."/>
            <person name="Suzuki S."/>
            <person name="Worden A.Z."/>
            <person name="Zauner S."/>
            <person name="Barry K."/>
            <person name="Bell C."/>
            <person name="Bharti A.K."/>
            <person name="Crow J.A."/>
            <person name="Grimwood J."/>
            <person name="Kramer R."/>
            <person name="Lindquist E."/>
            <person name="Lucas S."/>
            <person name="Salamov A."/>
            <person name="McFadden G.I."/>
            <person name="Lane C.E."/>
            <person name="Keeling P.J."/>
            <person name="Gray M.W."/>
            <person name="Grigoriev I.V."/>
            <person name="Archibald J.M."/>
        </authorList>
    </citation>
    <scope>NUCLEOTIDE SEQUENCE</scope>
    <source>
        <strain evidence="20 22">CCMP2712</strain>
    </source>
</reference>
<dbReference type="SUPFAM" id="SSF53720">
    <property type="entry name" value="ALDH-like"/>
    <property type="match status" value="1"/>
</dbReference>
<dbReference type="GO" id="GO:0005737">
    <property type="term" value="C:cytoplasm"/>
    <property type="evidence" value="ECO:0007669"/>
    <property type="project" value="InterPro"/>
</dbReference>
<dbReference type="PIRSF" id="PIRSF036429">
    <property type="entry name" value="P5C_syn"/>
    <property type="match status" value="1"/>
</dbReference>
<gene>
    <name evidence="20" type="ORF">GUITHDRAFT_87452</name>
</gene>
<dbReference type="GeneID" id="17301186"/>